<proteinExistence type="predicted"/>
<evidence type="ECO:0000256" key="1">
    <source>
        <dbReference type="SAM" id="MobiDB-lite"/>
    </source>
</evidence>
<feature type="region of interest" description="Disordered" evidence="1">
    <location>
        <begin position="508"/>
        <end position="527"/>
    </location>
</feature>
<feature type="region of interest" description="Disordered" evidence="1">
    <location>
        <begin position="1"/>
        <end position="60"/>
    </location>
</feature>
<feature type="compositionally biased region" description="Low complexity" evidence="1">
    <location>
        <begin position="508"/>
        <end position="517"/>
    </location>
</feature>
<dbReference type="EMBL" id="NJHN03000040">
    <property type="protein sequence ID" value="KAH9421520.1"/>
    <property type="molecule type" value="Genomic_DNA"/>
</dbReference>
<feature type="region of interest" description="Disordered" evidence="1">
    <location>
        <begin position="548"/>
        <end position="581"/>
    </location>
</feature>
<feature type="compositionally biased region" description="Low complexity" evidence="1">
    <location>
        <begin position="553"/>
        <end position="579"/>
    </location>
</feature>
<evidence type="ECO:0000313" key="2">
    <source>
        <dbReference type="EMBL" id="KAH9421520.1"/>
    </source>
</evidence>
<organism evidence="2 3">
    <name type="scientific">Dermatophagoides pteronyssinus</name>
    <name type="common">European house dust mite</name>
    <dbReference type="NCBI Taxonomy" id="6956"/>
    <lineage>
        <taxon>Eukaryota</taxon>
        <taxon>Metazoa</taxon>
        <taxon>Ecdysozoa</taxon>
        <taxon>Arthropoda</taxon>
        <taxon>Chelicerata</taxon>
        <taxon>Arachnida</taxon>
        <taxon>Acari</taxon>
        <taxon>Acariformes</taxon>
        <taxon>Sarcoptiformes</taxon>
        <taxon>Astigmata</taxon>
        <taxon>Psoroptidia</taxon>
        <taxon>Analgoidea</taxon>
        <taxon>Pyroglyphidae</taxon>
        <taxon>Dermatophagoidinae</taxon>
        <taxon>Dermatophagoides</taxon>
    </lineage>
</organism>
<feature type="region of interest" description="Disordered" evidence="1">
    <location>
        <begin position="114"/>
        <end position="140"/>
    </location>
</feature>
<gene>
    <name evidence="2" type="ORF">DERP_012253</name>
</gene>
<name>A0ABQ8JFW9_DERPT</name>
<keyword evidence="3" id="KW-1185">Reference proteome</keyword>
<feature type="compositionally biased region" description="Polar residues" evidence="1">
    <location>
        <begin position="24"/>
        <end position="45"/>
    </location>
</feature>
<reference evidence="2 3" key="1">
    <citation type="journal article" date="2018" name="J. Allergy Clin. Immunol.">
        <title>High-quality assembly of Dermatophagoides pteronyssinus genome and transcriptome reveals a wide range of novel allergens.</title>
        <authorList>
            <person name="Liu X.Y."/>
            <person name="Yang K.Y."/>
            <person name="Wang M.Q."/>
            <person name="Kwok J.S."/>
            <person name="Zeng X."/>
            <person name="Yang Z."/>
            <person name="Xiao X.J."/>
            <person name="Lau C.P."/>
            <person name="Li Y."/>
            <person name="Huang Z.M."/>
            <person name="Ba J.G."/>
            <person name="Yim A.K."/>
            <person name="Ouyang C.Y."/>
            <person name="Ngai S.M."/>
            <person name="Chan T.F."/>
            <person name="Leung E.L."/>
            <person name="Liu L."/>
            <person name="Liu Z.G."/>
            <person name="Tsui S.K."/>
        </authorList>
    </citation>
    <scope>NUCLEOTIDE SEQUENCE [LARGE SCALE GENOMIC DNA]</scope>
    <source>
        <strain evidence="2">Derp</strain>
    </source>
</reference>
<accession>A0ABQ8JFW9</accession>
<protein>
    <recommendedName>
        <fullName evidence="4">Serine/threonine-protein kinase DDB_G0282963</fullName>
    </recommendedName>
</protein>
<comment type="caution">
    <text evidence="2">The sequence shown here is derived from an EMBL/GenBank/DDBJ whole genome shotgun (WGS) entry which is preliminary data.</text>
</comment>
<reference evidence="2 3" key="2">
    <citation type="journal article" date="2022" name="Mol. Biol. Evol.">
        <title>Comparative Genomics Reveals Insights into the Divergent Evolution of Astigmatic Mites and Household Pest Adaptations.</title>
        <authorList>
            <person name="Xiong Q."/>
            <person name="Wan A.T."/>
            <person name="Liu X."/>
            <person name="Fung C.S."/>
            <person name="Xiao X."/>
            <person name="Malainual N."/>
            <person name="Hou J."/>
            <person name="Wang L."/>
            <person name="Wang M."/>
            <person name="Yang K.Y."/>
            <person name="Cui Y."/>
            <person name="Leung E.L."/>
            <person name="Nong W."/>
            <person name="Shin S.K."/>
            <person name="Au S.W."/>
            <person name="Jeong K.Y."/>
            <person name="Chew F.T."/>
            <person name="Hui J.H."/>
            <person name="Leung T.F."/>
            <person name="Tungtrongchitr A."/>
            <person name="Zhong N."/>
            <person name="Liu Z."/>
            <person name="Tsui S.K."/>
        </authorList>
    </citation>
    <scope>NUCLEOTIDE SEQUENCE [LARGE SCALE GENOMIC DNA]</scope>
    <source>
        <strain evidence="2">Derp</strain>
    </source>
</reference>
<sequence length="594" mass="65435">MNNNSKSSPTPPPPPSQPSSLQSIFESSNSATMKLWNQTTPTSMRKLTRTDSTYEDDSFDDSTTSMRDIIPSHLQHLQHHHLGHLNRRHHVLRQQWFSRKNSNNNNNLVNRLRRTTSNSSSSSSLSSSSSSSATTSSGISSANNIYSSTSSSSTNNVNSISFASSFSSSFSATLSSLSESCDQQSLSSCDSPIPSTTTTAVIDTCNNSNSICDYPKILRKSSFKNKLIHCYKPYNYGKSAALNTGSVRRYSLQLHLKKNNKLESLLSSSSSLMMISPTPPSSRPNSRSSIIKNSKSCHQITGHHHYHCHQRDRRCLWATMAAMAAVVSNSVVSKPTAMIKSNPSSPNKEERYFSETNFPDSMNEEDETIASILIDNDSSSPQPLQQQQQAIGSDINVPSQLIRSKSLDDLQTLFCCPNLCAVTVATGSCNAQQPVATIFPGSTMDNIMLSSSNNHQPTTISTGCHNGMIHYSSFNPIPCDHQSSSNNNTPNDQIQPKITDQLVCPFFSQQQQQQPPSHLNPDHSYQSLNPLMMKMTSISSNQINVIDNDDRFSSTSTSTSTNNNNNNHSNNNNNNDSNNCDIDHVMRKIRSLHV</sequence>
<evidence type="ECO:0000313" key="3">
    <source>
        <dbReference type="Proteomes" id="UP000887458"/>
    </source>
</evidence>
<evidence type="ECO:0008006" key="4">
    <source>
        <dbReference type="Google" id="ProtNLM"/>
    </source>
</evidence>
<dbReference type="Proteomes" id="UP000887458">
    <property type="component" value="Unassembled WGS sequence"/>
</dbReference>